<organism evidence="1 2">
    <name type="scientific">Streptomyces stelliscabiei</name>
    <dbReference type="NCBI Taxonomy" id="146820"/>
    <lineage>
        <taxon>Bacteria</taxon>
        <taxon>Bacillati</taxon>
        <taxon>Actinomycetota</taxon>
        <taxon>Actinomycetes</taxon>
        <taxon>Kitasatosporales</taxon>
        <taxon>Streptomycetaceae</taxon>
        <taxon>Streptomyces</taxon>
    </lineage>
</organism>
<evidence type="ECO:0000313" key="1">
    <source>
        <dbReference type="EMBL" id="MBE1601597.1"/>
    </source>
</evidence>
<evidence type="ECO:0000313" key="2">
    <source>
        <dbReference type="Proteomes" id="UP000629287"/>
    </source>
</evidence>
<dbReference type="GeneID" id="86833787"/>
<protein>
    <submittedName>
        <fullName evidence="1">Uncharacterized protein</fullName>
    </submittedName>
</protein>
<dbReference type="EMBL" id="JADBGF010000001">
    <property type="protein sequence ID" value="MBE1601597.1"/>
    <property type="molecule type" value="Genomic_DNA"/>
</dbReference>
<proteinExistence type="predicted"/>
<keyword evidence="2" id="KW-1185">Reference proteome</keyword>
<name>A0A8I0TV90_9ACTN</name>
<dbReference type="Proteomes" id="UP000629287">
    <property type="component" value="Unassembled WGS sequence"/>
</dbReference>
<gene>
    <name evidence="1" type="ORF">H4687_007726</name>
</gene>
<accession>A0A8I0TV90</accession>
<reference evidence="1 2" key="1">
    <citation type="submission" date="2020-10" db="EMBL/GenBank/DDBJ databases">
        <title>Sequencing the genomes of 1000 actinobacteria strains.</title>
        <authorList>
            <person name="Klenk H.-P."/>
        </authorList>
    </citation>
    <scope>NUCLEOTIDE SEQUENCE [LARGE SCALE GENOMIC DNA]</scope>
    <source>
        <strain evidence="1 2">DSM 41803</strain>
    </source>
</reference>
<dbReference type="AlphaFoldDB" id="A0A8I0TV90"/>
<comment type="caution">
    <text evidence="1">The sequence shown here is derived from an EMBL/GenBank/DDBJ whole genome shotgun (WGS) entry which is preliminary data.</text>
</comment>
<sequence>MAADAGARPRADASRGQEAVCRQQLSSSFTAYVQPLQDQLQQTPRRPVGHQTVAELAQHGMVELGIG</sequence>
<dbReference type="RefSeq" id="WP_041668927.1">
    <property type="nucleotide sequence ID" value="NZ_JADBGF010000001.1"/>
</dbReference>